<name>A0A0H4WW83_9BACT</name>
<dbReference type="EMBL" id="CP012109">
    <property type="protein sequence ID" value="AKQ65883.1"/>
    <property type="molecule type" value="Genomic_DNA"/>
</dbReference>
<reference evidence="2 3" key="1">
    <citation type="journal article" date="2016" name="PLoS ONE">
        <title>Complete Genome Sequence and Comparative Genomics of a Novel Myxobacterium Myxococcus hansupus.</title>
        <authorList>
            <person name="Sharma G."/>
            <person name="Narwani T."/>
            <person name="Subramanian S."/>
        </authorList>
    </citation>
    <scope>NUCLEOTIDE SEQUENCE [LARGE SCALE GENOMIC DNA]</scope>
    <source>
        <strain evidence="3">mixupus</strain>
    </source>
</reference>
<dbReference type="Proteomes" id="UP000009026">
    <property type="component" value="Chromosome"/>
</dbReference>
<protein>
    <submittedName>
        <fullName evidence="2">Uncharacterized protein</fullName>
    </submittedName>
</protein>
<keyword evidence="3" id="KW-1185">Reference proteome</keyword>
<evidence type="ECO:0000256" key="1">
    <source>
        <dbReference type="SAM" id="MobiDB-lite"/>
    </source>
</evidence>
<accession>A0A0H4WW83</accession>
<dbReference type="PATRIC" id="fig|1297742.4.peg.2822"/>
<feature type="region of interest" description="Disordered" evidence="1">
    <location>
        <begin position="1"/>
        <end position="70"/>
    </location>
</feature>
<dbReference type="KEGG" id="mym:A176_002795"/>
<evidence type="ECO:0000313" key="3">
    <source>
        <dbReference type="Proteomes" id="UP000009026"/>
    </source>
</evidence>
<dbReference type="STRING" id="1297742.A176_002795"/>
<proteinExistence type="predicted"/>
<dbReference type="AlphaFoldDB" id="A0A0H4WW83"/>
<evidence type="ECO:0000313" key="2">
    <source>
        <dbReference type="EMBL" id="AKQ65883.1"/>
    </source>
</evidence>
<feature type="compositionally biased region" description="Basic residues" evidence="1">
    <location>
        <begin position="20"/>
        <end position="31"/>
    </location>
</feature>
<sequence length="70" mass="7788">MEPQGLEQPPSAWNDEVPRRGRHGWRAKRLTHGRERSAAGSHPETVPPVWTTGGQPDAMDGRPGRLQSRP</sequence>
<gene>
    <name evidence="2" type="ORF">A176_002795</name>
</gene>
<organism evidence="2 3">
    <name type="scientific">Pseudomyxococcus hansupus</name>
    <dbReference type="NCBI Taxonomy" id="1297742"/>
    <lineage>
        <taxon>Bacteria</taxon>
        <taxon>Pseudomonadati</taxon>
        <taxon>Myxococcota</taxon>
        <taxon>Myxococcia</taxon>
        <taxon>Myxococcales</taxon>
        <taxon>Cystobacterineae</taxon>
        <taxon>Myxococcaceae</taxon>
        <taxon>Pseudomyxococcus</taxon>
    </lineage>
</organism>